<dbReference type="Pfam" id="PF07992">
    <property type="entry name" value="Pyr_redox_2"/>
    <property type="match status" value="1"/>
</dbReference>
<dbReference type="Proteomes" id="UP000028545">
    <property type="component" value="Unassembled WGS sequence"/>
</dbReference>
<proteinExistence type="inferred from homology"/>
<dbReference type="GO" id="GO:0004174">
    <property type="term" value="F:electron-transferring-flavoprotein dehydrogenase activity"/>
    <property type="evidence" value="ECO:0007669"/>
    <property type="project" value="TreeGrafter"/>
</dbReference>
<organism evidence="6 7">
    <name type="scientific">Pseudallescheria apiosperma</name>
    <name type="common">Scedosporium apiospermum</name>
    <dbReference type="NCBI Taxonomy" id="563466"/>
    <lineage>
        <taxon>Eukaryota</taxon>
        <taxon>Fungi</taxon>
        <taxon>Dikarya</taxon>
        <taxon>Ascomycota</taxon>
        <taxon>Pezizomycotina</taxon>
        <taxon>Sordariomycetes</taxon>
        <taxon>Hypocreomycetidae</taxon>
        <taxon>Microascales</taxon>
        <taxon>Microascaceae</taxon>
        <taxon>Scedosporium</taxon>
    </lineage>
</organism>
<feature type="domain" description="FAD/NAD(P)-binding" evidence="5">
    <location>
        <begin position="4"/>
        <end position="291"/>
    </location>
</feature>
<evidence type="ECO:0000256" key="4">
    <source>
        <dbReference type="ARBA" id="ARBA00023002"/>
    </source>
</evidence>
<keyword evidence="3" id="KW-0274">FAD</keyword>
<sequence length="374" mass="40465">MSKTVVILGASFAGLAVSHRLLKYTRQTEKNVRVVLVSPNTHFYWNVATIRAVIPGLVKDDQIFHAIEPGFSQYPKENFQFVLGSATAVNTDAKTARVKAADGSGETTLNYDYLVLATGAHSANDNVPWKGLSNTEATIKQLHDTAEKVRAAKHIVIAGAGPTGCETSSEIKYQYGADKSVVLLSADAALMGGDSIGSNMEYEMKKLGVDVRKNSRVEGSKVLPSGKTEVTLEDGTTITTDLYLPTMGLRPNTGFLDAKHLNERKYAEVDEFYQVKNAENVWACGDIVSKPRAGFMIADKQAAGVAKNIELAIQGKPQIPVKLLPFDAIMCAAGRDRGVGRIGSVKVFSIMAWALKGRTLGLPWAPKYVDGTQW</sequence>
<name>A0A084G1R3_PSEDA</name>
<gene>
    <name evidence="6" type="ORF">SAPIO_CDS7366</name>
</gene>
<keyword evidence="4" id="KW-0560">Oxidoreductase</keyword>
<keyword evidence="7" id="KW-1185">Reference proteome</keyword>
<dbReference type="AlphaFoldDB" id="A0A084G1R3"/>
<evidence type="ECO:0000259" key="5">
    <source>
        <dbReference type="Pfam" id="PF07992"/>
    </source>
</evidence>
<dbReference type="HOGENOM" id="CLU_019845_6_2_1"/>
<comment type="caution">
    <text evidence="6">The sequence shown here is derived from an EMBL/GenBank/DDBJ whole genome shotgun (WGS) entry which is preliminary data.</text>
</comment>
<dbReference type="PRINTS" id="PR00368">
    <property type="entry name" value="FADPNR"/>
</dbReference>
<comment type="similarity">
    <text evidence="1">Belongs to the FAD-dependent oxidoreductase family.</text>
</comment>
<dbReference type="PANTHER" id="PTHR43735:SF3">
    <property type="entry name" value="FERROPTOSIS SUPPRESSOR PROTEIN 1"/>
    <property type="match status" value="1"/>
</dbReference>
<dbReference type="OrthoDB" id="202203at2759"/>
<dbReference type="GeneID" id="27726438"/>
<keyword evidence="2" id="KW-0285">Flavoprotein</keyword>
<dbReference type="InterPro" id="IPR036188">
    <property type="entry name" value="FAD/NAD-bd_sf"/>
</dbReference>
<evidence type="ECO:0000256" key="2">
    <source>
        <dbReference type="ARBA" id="ARBA00022630"/>
    </source>
</evidence>
<dbReference type="InterPro" id="IPR023753">
    <property type="entry name" value="FAD/NAD-binding_dom"/>
</dbReference>
<dbReference type="EMBL" id="JOWA01000110">
    <property type="protein sequence ID" value="KEZ41275.1"/>
    <property type="molecule type" value="Genomic_DNA"/>
</dbReference>
<dbReference type="KEGG" id="sapo:SAPIO_CDS7366"/>
<dbReference type="GO" id="GO:0050660">
    <property type="term" value="F:flavin adenine dinucleotide binding"/>
    <property type="evidence" value="ECO:0007669"/>
    <property type="project" value="TreeGrafter"/>
</dbReference>
<dbReference type="RefSeq" id="XP_016641074.1">
    <property type="nucleotide sequence ID" value="XM_016789247.1"/>
</dbReference>
<evidence type="ECO:0000256" key="3">
    <source>
        <dbReference type="ARBA" id="ARBA00022827"/>
    </source>
</evidence>
<dbReference type="OMA" id="MAVTHQL"/>
<protein>
    <recommendedName>
        <fullName evidence="5">FAD/NAD(P)-binding domain-containing protein</fullName>
    </recommendedName>
</protein>
<evidence type="ECO:0000313" key="7">
    <source>
        <dbReference type="Proteomes" id="UP000028545"/>
    </source>
</evidence>
<evidence type="ECO:0000313" key="6">
    <source>
        <dbReference type="EMBL" id="KEZ41275.1"/>
    </source>
</evidence>
<dbReference type="PANTHER" id="PTHR43735">
    <property type="entry name" value="APOPTOSIS-INDUCING FACTOR 1"/>
    <property type="match status" value="1"/>
</dbReference>
<evidence type="ECO:0000256" key="1">
    <source>
        <dbReference type="ARBA" id="ARBA00006442"/>
    </source>
</evidence>
<dbReference type="Gene3D" id="3.50.50.100">
    <property type="match status" value="1"/>
</dbReference>
<dbReference type="VEuPathDB" id="FungiDB:SAPIO_CDS7366"/>
<dbReference type="SUPFAM" id="SSF51905">
    <property type="entry name" value="FAD/NAD(P)-binding domain"/>
    <property type="match status" value="1"/>
</dbReference>
<dbReference type="GO" id="GO:0005737">
    <property type="term" value="C:cytoplasm"/>
    <property type="evidence" value="ECO:0007669"/>
    <property type="project" value="TreeGrafter"/>
</dbReference>
<accession>A0A084G1R3</accession>
<dbReference type="PRINTS" id="PR00411">
    <property type="entry name" value="PNDRDTASEI"/>
</dbReference>
<reference evidence="6 7" key="1">
    <citation type="journal article" date="2014" name="Genome Announc.">
        <title>Draft genome sequence of the pathogenic fungus Scedosporium apiospermum.</title>
        <authorList>
            <person name="Vandeputte P."/>
            <person name="Ghamrawi S."/>
            <person name="Rechenmann M."/>
            <person name="Iltis A."/>
            <person name="Giraud S."/>
            <person name="Fleury M."/>
            <person name="Thornton C."/>
            <person name="Delhaes L."/>
            <person name="Meyer W."/>
            <person name="Papon N."/>
            <person name="Bouchara J.P."/>
        </authorList>
    </citation>
    <scope>NUCLEOTIDE SEQUENCE [LARGE SCALE GENOMIC DNA]</scope>
    <source>
        <strain evidence="6 7">IHEM 14462</strain>
    </source>
</reference>